<name>A0AB39YF54_9ACTN</name>
<dbReference type="AlphaFoldDB" id="A0AB39YF54"/>
<sequence length="108" mass="12429">MICIYGQAGRGRSLAVNTSLRELAPRLTRPIQFRYLRYLWDDIGLDLTIVFTGGDGCFEMLQSEPMLEARAYAWQEIEPMPLEEVLHRHPGLSPPLGRRRPGPDRHVR</sequence>
<evidence type="ECO:0000256" key="1">
    <source>
        <dbReference type="SAM" id="MobiDB-lite"/>
    </source>
</evidence>
<organism evidence="2">
    <name type="scientific">Streptomyces sp. R33</name>
    <dbReference type="NCBI Taxonomy" id="3238629"/>
    <lineage>
        <taxon>Bacteria</taxon>
        <taxon>Bacillati</taxon>
        <taxon>Actinomycetota</taxon>
        <taxon>Actinomycetes</taxon>
        <taxon>Kitasatosporales</taxon>
        <taxon>Streptomycetaceae</taxon>
        <taxon>Streptomyces</taxon>
    </lineage>
</organism>
<evidence type="ECO:0000313" key="2">
    <source>
        <dbReference type="EMBL" id="XDV68552.1"/>
    </source>
</evidence>
<dbReference type="EMBL" id="CP165727">
    <property type="protein sequence ID" value="XDV68552.1"/>
    <property type="molecule type" value="Genomic_DNA"/>
</dbReference>
<reference evidence="2" key="1">
    <citation type="submission" date="2024-08" db="EMBL/GenBank/DDBJ databases">
        <authorList>
            <person name="Yu S.T."/>
        </authorList>
    </citation>
    <scope>NUCLEOTIDE SEQUENCE</scope>
    <source>
        <strain evidence="2">R33</strain>
    </source>
</reference>
<proteinExistence type="predicted"/>
<dbReference type="RefSeq" id="WP_369780052.1">
    <property type="nucleotide sequence ID" value="NZ_CP165727.1"/>
</dbReference>
<protein>
    <submittedName>
        <fullName evidence="2">Uncharacterized protein</fullName>
    </submittedName>
</protein>
<feature type="region of interest" description="Disordered" evidence="1">
    <location>
        <begin position="88"/>
        <end position="108"/>
    </location>
</feature>
<accession>A0AB39YF54</accession>
<gene>
    <name evidence="2" type="ORF">AB5J51_39545</name>
</gene>